<proteinExistence type="predicted"/>
<evidence type="ECO:0000256" key="4">
    <source>
        <dbReference type="ARBA" id="ARBA00023014"/>
    </source>
</evidence>
<dbReference type="Proteomes" id="UP000224607">
    <property type="component" value="Unassembled WGS sequence"/>
</dbReference>
<dbReference type="Proteomes" id="UP000198919">
    <property type="component" value="Unassembled WGS sequence"/>
</dbReference>
<dbReference type="Gene3D" id="2.102.10.10">
    <property type="entry name" value="Rieske [2Fe-2S] iron-sulphur domain"/>
    <property type="match status" value="1"/>
</dbReference>
<dbReference type="EMBL" id="NITY01000004">
    <property type="protein sequence ID" value="PHM44772.1"/>
    <property type="molecule type" value="Genomic_DNA"/>
</dbReference>
<dbReference type="InterPro" id="IPR036922">
    <property type="entry name" value="Rieske_2Fe-2S_sf"/>
</dbReference>
<name>A0A1I3PK95_9GAMM</name>
<keyword evidence="3" id="KW-0408">Iron</keyword>
<reference evidence="6 9" key="3">
    <citation type="journal article" date="2017" name="Nat. Microbiol.">
        <title>Natural product diversity associated with the nematode symbionts Photorhabdus and Xenorhabdus.</title>
        <authorList>
            <person name="Tobias N.J."/>
            <person name="Wolff H."/>
            <person name="Djahanschiri B."/>
            <person name="Grundmann F."/>
            <person name="Kronenwerth M."/>
            <person name="Shi Y.M."/>
            <person name="Simonyi S."/>
            <person name="Grun P."/>
            <person name="Shapiro-Ilan D."/>
            <person name="Pidot S.J."/>
            <person name="Stinear T.P."/>
            <person name="Ebersberger I."/>
            <person name="Bode H.B."/>
        </authorList>
    </citation>
    <scope>NUCLEOTIDE SEQUENCE [LARGE SCALE GENOMIC DNA]</scope>
    <source>
        <strain evidence="6 9">DSM 17908</strain>
    </source>
</reference>
<dbReference type="SUPFAM" id="SSF50022">
    <property type="entry name" value="ISP domain"/>
    <property type="match status" value="1"/>
</dbReference>
<dbReference type="RefSeq" id="WP_092509871.1">
    <property type="nucleotide sequence ID" value="NZ_CAWNQB010000034.1"/>
</dbReference>
<keyword evidence="4" id="KW-0411">Iron-sulfur</keyword>
<organism evidence="7 8">
    <name type="scientific">Xenorhabdus mauleonii</name>
    <dbReference type="NCBI Taxonomy" id="351675"/>
    <lineage>
        <taxon>Bacteria</taxon>
        <taxon>Pseudomonadati</taxon>
        <taxon>Pseudomonadota</taxon>
        <taxon>Gammaproteobacteria</taxon>
        <taxon>Enterobacterales</taxon>
        <taxon>Morganellaceae</taxon>
        <taxon>Xenorhabdus</taxon>
    </lineage>
</organism>
<dbReference type="STRING" id="351675.SAMN05421680_106175"/>
<evidence type="ECO:0000313" key="8">
    <source>
        <dbReference type="Proteomes" id="UP000198919"/>
    </source>
</evidence>
<sequence length="106" mass="12105">MAIKKISTKGAKSLIVDLTSTNDRVAIYLDEKSVKALNDKCTHRGGPLHLCYRDSNNIRRCPWHDRPNPSDRYSSEVALIYYPKDETIILVAPNQHDEPWPVKVCI</sequence>
<evidence type="ECO:0000256" key="1">
    <source>
        <dbReference type="ARBA" id="ARBA00022714"/>
    </source>
</evidence>
<evidence type="ECO:0000313" key="6">
    <source>
        <dbReference type="EMBL" id="PHM44772.1"/>
    </source>
</evidence>
<evidence type="ECO:0000256" key="2">
    <source>
        <dbReference type="ARBA" id="ARBA00022723"/>
    </source>
</evidence>
<dbReference type="Pfam" id="PF00355">
    <property type="entry name" value="Rieske"/>
    <property type="match status" value="1"/>
</dbReference>
<evidence type="ECO:0000256" key="3">
    <source>
        <dbReference type="ARBA" id="ARBA00023004"/>
    </source>
</evidence>
<reference evidence="7" key="1">
    <citation type="submission" date="2016-10" db="EMBL/GenBank/DDBJ databases">
        <authorList>
            <person name="de Groot N.N."/>
        </authorList>
    </citation>
    <scope>NUCLEOTIDE SEQUENCE [LARGE SCALE GENOMIC DNA]</scope>
    <source>
        <strain evidence="7">DSM 17908</strain>
    </source>
</reference>
<gene>
    <name evidence="7" type="ORF">SAMN05421680_106175</name>
    <name evidence="6" type="ORF">Xmau_01486</name>
</gene>
<dbReference type="OrthoDB" id="9769355at2"/>
<keyword evidence="1" id="KW-0001">2Fe-2S</keyword>
<keyword evidence="9" id="KW-1185">Reference proteome</keyword>
<dbReference type="GO" id="GO:0046872">
    <property type="term" value="F:metal ion binding"/>
    <property type="evidence" value="ECO:0007669"/>
    <property type="project" value="UniProtKB-KW"/>
</dbReference>
<dbReference type="PROSITE" id="PS51296">
    <property type="entry name" value="RIESKE"/>
    <property type="match status" value="1"/>
</dbReference>
<dbReference type="EMBL" id="FORG01000006">
    <property type="protein sequence ID" value="SFJ21913.1"/>
    <property type="molecule type" value="Genomic_DNA"/>
</dbReference>
<reference evidence="8" key="2">
    <citation type="submission" date="2016-10" db="EMBL/GenBank/DDBJ databases">
        <authorList>
            <person name="Varghese N."/>
            <person name="Submissions S."/>
        </authorList>
    </citation>
    <scope>NUCLEOTIDE SEQUENCE [LARGE SCALE GENOMIC DNA]</scope>
    <source>
        <strain evidence="8">DSM 17908</strain>
    </source>
</reference>
<evidence type="ECO:0000259" key="5">
    <source>
        <dbReference type="PROSITE" id="PS51296"/>
    </source>
</evidence>
<dbReference type="InterPro" id="IPR017941">
    <property type="entry name" value="Rieske_2Fe-2S"/>
</dbReference>
<dbReference type="AlphaFoldDB" id="A0A1I3PK95"/>
<accession>A0A1I3PK95</accession>
<dbReference type="GO" id="GO:0051537">
    <property type="term" value="F:2 iron, 2 sulfur cluster binding"/>
    <property type="evidence" value="ECO:0007669"/>
    <property type="project" value="UniProtKB-KW"/>
</dbReference>
<protein>
    <submittedName>
        <fullName evidence="7">Rieske [2Fe-2S] domain-containing protein</fullName>
    </submittedName>
</protein>
<evidence type="ECO:0000313" key="9">
    <source>
        <dbReference type="Proteomes" id="UP000224607"/>
    </source>
</evidence>
<feature type="domain" description="Rieske" evidence="5">
    <location>
        <begin position="25"/>
        <end position="64"/>
    </location>
</feature>
<keyword evidence="2" id="KW-0479">Metal-binding</keyword>
<evidence type="ECO:0000313" key="7">
    <source>
        <dbReference type="EMBL" id="SFJ21913.1"/>
    </source>
</evidence>